<dbReference type="SUPFAM" id="SSF53300">
    <property type="entry name" value="vWA-like"/>
    <property type="match status" value="1"/>
</dbReference>
<dbReference type="Gene3D" id="3.40.50.410">
    <property type="entry name" value="von Willebrand factor, type A domain"/>
    <property type="match status" value="1"/>
</dbReference>
<dbReference type="InterPro" id="IPR036465">
    <property type="entry name" value="vWFA_dom_sf"/>
</dbReference>
<dbReference type="AlphaFoldDB" id="A0A1Y1VQG7"/>
<dbReference type="OrthoDB" id="299997at2759"/>
<accession>A0A1Y1VQG7</accession>
<evidence type="ECO:0008006" key="3">
    <source>
        <dbReference type="Google" id="ProtNLM"/>
    </source>
</evidence>
<dbReference type="EMBL" id="MCFG01000618">
    <property type="protein sequence ID" value="ORX63537.1"/>
    <property type="molecule type" value="Genomic_DNA"/>
</dbReference>
<reference evidence="1 2" key="2">
    <citation type="submission" date="2016-08" db="EMBL/GenBank/DDBJ databases">
        <title>Pervasive Adenine N6-methylation of Active Genes in Fungi.</title>
        <authorList>
            <consortium name="DOE Joint Genome Institute"/>
            <person name="Mondo S.J."/>
            <person name="Dannebaum R.O."/>
            <person name="Kuo R.C."/>
            <person name="Labutti K."/>
            <person name="Haridas S."/>
            <person name="Kuo A."/>
            <person name="Salamov A."/>
            <person name="Ahrendt S.R."/>
            <person name="Lipzen A."/>
            <person name="Sullivan W."/>
            <person name="Andreopoulos W.B."/>
            <person name="Clum A."/>
            <person name="Lindquist E."/>
            <person name="Daum C."/>
            <person name="Ramamoorthy G.K."/>
            <person name="Gryganskyi A."/>
            <person name="Culley D."/>
            <person name="Magnuson J.K."/>
            <person name="James T.Y."/>
            <person name="O'Malley M.A."/>
            <person name="Stajich J.E."/>
            <person name="Spatafora J.W."/>
            <person name="Visel A."/>
            <person name="Grigoriev I.V."/>
        </authorList>
    </citation>
    <scope>NUCLEOTIDE SEQUENCE [LARGE SCALE GENOMIC DNA]</scope>
    <source>
        <strain evidence="1 2">S4</strain>
    </source>
</reference>
<organism evidence="1 2">
    <name type="scientific">Anaeromyces robustus</name>
    <dbReference type="NCBI Taxonomy" id="1754192"/>
    <lineage>
        <taxon>Eukaryota</taxon>
        <taxon>Fungi</taxon>
        <taxon>Fungi incertae sedis</taxon>
        <taxon>Chytridiomycota</taxon>
        <taxon>Chytridiomycota incertae sedis</taxon>
        <taxon>Neocallimastigomycetes</taxon>
        <taxon>Neocallimastigales</taxon>
        <taxon>Neocallimastigaceae</taxon>
        <taxon>Anaeromyces</taxon>
    </lineage>
</organism>
<gene>
    <name evidence="1" type="ORF">BCR32DRAFT_251530</name>
</gene>
<proteinExistence type="predicted"/>
<evidence type="ECO:0000313" key="1">
    <source>
        <dbReference type="EMBL" id="ORX63537.1"/>
    </source>
</evidence>
<keyword evidence="2" id="KW-1185">Reference proteome</keyword>
<reference evidence="1 2" key="1">
    <citation type="submission" date="2016-08" db="EMBL/GenBank/DDBJ databases">
        <title>A Parts List for Fungal Cellulosomes Revealed by Comparative Genomics.</title>
        <authorList>
            <consortium name="DOE Joint Genome Institute"/>
            <person name="Haitjema C.H."/>
            <person name="Gilmore S.P."/>
            <person name="Henske J.K."/>
            <person name="Solomon K.V."/>
            <person name="De Groot R."/>
            <person name="Kuo A."/>
            <person name="Mondo S.J."/>
            <person name="Salamov A.A."/>
            <person name="Labutti K."/>
            <person name="Zhao Z."/>
            <person name="Chiniquy J."/>
            <person name="Barry K."/>
            <person name="Brewer H.M."/>
            <person name="Purvine S.O."/>
            <person name="Wright A.T."/>
            <person name="Boxma B."/>
            <person name="Van Alen T."/>
            <person name="Hackstein J.H."/>
            <person name="Baker S.E."/>
            <person name="Grigoriev I.V."/>
            <person name="O'Malley M.A."/>
        </authorList>
    </citation>
    <scope>NUCLEOTIDE SEQUENCE [LARGE SCALE GENOMIC DNA]</scope>
    <source>
        <strain evidence="1 2">S4</strain>
    </source>
</reference>
<evidence type="ECO:0000313" key="2">
    <source>
        <dbReference type="Proteomes" id="UP000193944"/>
    </source>
</evidence>
<protein>
    <recommendedName>
        <fullName evidence="3">VWFA domain-containing protein</fullName>
    </recommendedName>
</protein>
<name>A0A1Y1VQG7_9FUNG</name>
<comment type="caution">
    <text evidence="1">The sequence shown here is derived from an EMBL/GenBank/DDBJ whole genome shotgun (WGS) entry which is preliminary data.</text>
</comment>
<dbReference type="Proteomes" id="UP000193944">
    <property type="component" value="Unassembled WGS sequence"/>
</dbReference>
<sequence>MSFNIFKKKVGSKTTQNVEFEELFGRYISEEKSNGLCKDSIHVCMKPKKVKSTLPVCLICVVDISGSMNINCCNNVDGMKSMYLSRLELVKHSIKTIVSTLRKDDMISIITFDNDANMKI</sequence>